<evidence type="ECO:0000313" key="3">
    <source>
        <dbReference type="Proteomes" id="UP000075420"/>
    </source>
</evidence>
<organism evidence="2 3">
    <name type="scientific">Sorangium cellulosum</name>
    <name type="common">Polyangium cellulosum</name>
    <dbReference type="NCBI Taxonomy" id="56"/>
    <lineage>
        <taxon>Bacteria</taxon>
        <taxon>Pseudomonadati</taxon>
        <taxon>Myxococcota</taxon>
        <taxon>Polyangia</taxon>
        <taxon>Polyangiales</taxon>
        <taxon>Polyangiaceae</taxon>
        <taxon>Sorangium</taxon>
    </lineage>
</organism>
<name>A0A150P3Z4_SORCE</name>
<evidence type="ECO:0000313" key="2">
    <source>
        <dbReference type="EMBL" id="KYF50390.1"/>
    </source>
</evidence>
<protein>
    <submittedName>
        <fullName evidence="2">Uncharacterized protein</fullName>
    </submittedName>
</protein>
<proteinExistence type="predicted"/>
<reference evidence="2 3" key="1">
    <citation type="submission" date="2014-02" db="EMBL/GenBank/DDBJ databases">
        <title>The small core and large imbalanced accessory genome model reveals a collaborative survival strategy of Sorangium cellulosum strains in nature.</title>
        <authorList>
            <person name="Han K."/>
            <person name="Peng R."/>
            <person name="Blom J."/>
            <person name="Li Y.-Z."/>
        </authorList>
    </citation>
    <scope>NUCLEOTIDE SEQUENCE [LARGE SCALE GENOMIC DNA]</scope>
    <source>
        <strain evidence="2 3">So0157-25</strain>
    </source>
</reference>
<dbReference type="Proteomes" id="UP000075420">
    <property type="component" value="Unassembled WGS sequence"/>
</dbReference>
<accession>A0A150P3Z4</accession>
<gene>
    <name evidence="2" type="ORF">BE08_14525</name>
</gene>
<dbReference type="AlphaFoldDB" id="A0A150P3Z4"/>
<dbReference type="EMBL" id="JELY01003200">
    <property type="protein sequence ID" value="KYF50390.1"/>
    <property type="molecule type" value="Genomic_DNA"/>
</dbReference>
<evidence type="ECO:0000256" key="1">
    <source>
        <dbReference type="SAM" id="MobiDB-lite"/>
    </source>
</evidence>
<comment type="caution">
    <text evidence="2">The sequence shown here is derived from an EMBL/GenBank/DDBJ whole genome shotgun (WGS) entry which is preliminary data.</text>
</comment>
<feature type="region of interest" description="Disordered" evidence="1">
    <location>
        <begin position="1"/>
        <end position="35"/>
    </location>
</feature>
<sequence>MTRDPLTGEVFLRVVGRRSRPPMGEPPSDESQQAQASLLRYRTRAPKGIFIYRNHEEMEADRLRWTVEAMVERAQHG</sequence>